<feature type="non-terminal residue" evidence="1">
    <location>
        <position position="1"/>
    </location>
</feature>
<organism evidence="1 2">
    <name type="scientific">Eretmocerus hayati</name>
    <dbReference type="NCBI Taxonomy" id="131215"/>
    <lineage>
        <taxon>Eukaryota</taxon>
        <taxon>Metazoa</taxon>
        <taxon>Ecdysozoa</taxon>
        <taxon>Arthropoda</taxon>
        <taxon>Hexapoda</taxon>
        <taxon>Insecta</taxon>
        <taxon>Pterygota</taxon>
        <taxon>Neoptera</taxon>
        <taxon>Endopterygota</taxon>
        <taxon>Hymenoptera</taxon>
        <taxon>Apocrita</taxon>
        <taxon>Proctotrupomorpha</taxon>
        <taxon>Chalcidoidea</taxon>
        <taxon>Aphelinidae</taxon>
        <taxon>Aphelininae</taxon>
        <taxon>Eretmocerus</taxon>
    </lineage>
</organism>
<gene>
    <name evidence="1" type="ORF">QAD02_022670</name>
</gene>
<evidence type="ECO:0000313" key="2">
    <source>
        <dbReference type="Proteomes" id="UP001239111"/>
    </source>
</evidence>
<proteinExistence type="predicted"/>
<accession>A0ACC2PVR7</accession>
<evidence type="ECO:0000313" key="1">
    <source>
        <dbReference type="EMBL" id="KAJ8686876.1"/>
    </source>
</evidence>
<feature type="non-terminal residue" evidence="1">
    <location>
        <position position="129"/>
    </location>
</feature>
<reference evidence="1" key="1">
    <citation type="submission" date="2023-04" db="EMBL/GenBank/DDBJ databases">
        <title>A chromosome-level genome assembly of the parasitoid wasp Eretmocerus hayati.</title>
        <authorList>
            <person name="Zhong Y."/>
            <person name="Liu S."/>
            <person name="Liu Y."/>
        </authorList>
    </citation>
    <scope>NUCLEOTIDE SEQUENCE</scope>
    <source>
        <strain evidence="1">ZJU_SS_LIU_2023</strain>
    </source>
</reference>
<comment type="caution">
    <text evidence="1">The sequence shown here is derived from an EMBL/GenBank/DDBJ whole genome shotgun (WGS) entry which is preliminary data.</text>
</comment>
<name>A0ACC2PVR7_9HYME</name>
<keyword evidence="2" id="KW-1185">Reference proteome</keyword>
<dbReference type="Proteomes" id="UP001239111">
    <property type="component" value="Chromosome 1"/>
</dbReference>
<dbReference type="EMBL" id="CM056741">
    <property type="protein sequence ID" value="KAJ8686876.1"/>
    <property type="molecule type" value="Genomic_DNA"/>
</dbReference>
<sequence length="129" mass="14965">SNESNNPRSEYLESSTLATQNQSRRSTQNSLRVKQLRMQQVRQVMNQERTVVEAKQVECSINRSDAAYAERVFDPIALLRMIKPVDITLSTCSQGKIILQNYKKRKILTEYERNKMVDIVVKDLFTLTP</sequence>
<protein>
    <submittedName>
        <fullName evidence="1">Uncharacterized protein</fullName>
    </submittedName>
</protein>